<reference evidence="2 3" key="1">
    <citation type="submission" date="2020-05" db="EMBL/GenBank/DDBJ databases">
        <authorList>
            <person name="Mo P."/>
        </authorList>
    </citation>
    <scope>NUCLEOTIDE SEQUENCE [LARGE SCALE GENOMIC DNA]</scope>
    <source>
        <strain evidence="2 3">Gen01</strain>
    </source>
</reference>
<gene>
    <name evidence="2" type="ORF">HOP40_28240</name>
</gene>
<feature type="transmembrane region" description="Helical" evidence="1">
    <location>
        <begin position="107"/>
        <end position="128"/>
    </location>
</feature>
<protein>
    <submittedName>
        <fullName evidence="2">DUF5134 domain-containing protein</fullName>
    </submittedName>
</protein>
<sequence length="158" mass="15868">MHHAGAGLWEAVLGAACLAAAVVFLARARRAPAHRSTALGHGVMAVAMGAMAAGGHGISAVLAAVSCLFALAGRGRGESSAAETLHSCAAGAAMVLMPLLPREHGGLAVGVLCLALTGYFAVRTGTWWHSLTSSRSRSEPAAHLVMGAAMATTFLTLV</sequence>
<dbReference type="KEGG" id="pbro:HOP40_28240"/>
<accession>A0A6M6JM45</accession>
<evidence type="ECO:0000313" key="2">
    <source>
        <dbReference type="EMBL" id="QJY49164.1"/>
    </source>
</evidence>
<evidence type="ECO:0000313" key="3">
    <source>
        <dbReference type="Proteomes" id="UP000505377"/>
    </source>
</evidence>
<proteinExistence type="predicted"/>
<feature type="transmembrane region" description="Helical" evidence="1">
    <location>
        <begin position="6"/>
        <end position="26"/>
    </location>
</feature>
<keyword evidence="1" id="KW-0812">Transmembrane</keyword>
<feature type="transmembrane region" description="Helical" evidence="1">
    <location>
        <begin position="46"/>
        <end position="72"/>
    </location>
</feature>
<keyword evidence="1" id="KW-1133">Transmembrane helix</keyword>
<name>A0A6M6JM45_9PSEU</name>
<dbReference type="AlphaFoldDB" id="A0A6M6JM45"/>
<dbReference type="Proteomes" id="UP000505377">
    <property type="component" value="Chromosome"/>
</dbReference>
<evidence type="ECO:0000256" key="1">
    <source>
        <dbReference type="SAM" id="Phobius"/>
    </source>
</evidence>
<dbReference type="EMBL" id="CP053564">
    <property type="protein sequence ID" value="QJY49164.1"/>
    <property type="molecule type" value="Genomic_DNA"/>
</dbReference>
<keyword evidence="1" id="KW-0472">Membrane</keyword>
<keyword evidence="3" id="KW-1185">Reference proteome</keyword>
<dbReference type="RefSeq" id="WP_172164299.1">
    <property type="nucleotide sequence ID" value="NZ_CP053564.1"/>
</dbReference>
<organism evidence="2 3">
    <name type="scientific">Pseudonocardia broussonetiae</name>
    <dbReference type="NCBI Taxonomy" id="2736640"/>
    <lineage>
        <taxon>Bacteria</taxon>
        <taxon>Bacillati</taxon>
        <taxon>Actinomycetota</taxon>
        <taxon>Actinomycetes</taxon>
        <taxon>Pseudonocardiales</taxon>
        <taxon>Pseudonocardiaceae</taxon>
        <taxon>Pseudonocardia</taxon>
    </lineage>
</organism>